<organism evidence="1 2">
    <name type="scientific">Novosphingobium tardum</name>
    <dbReference type="NCBI Taxonomy" id="1538021"/>
    <lineage>
        <taxon>Bacteria</taxon>
        <taxon>Pseudomonadati</taxon>
        <taxon>Pseudomonadota</taxon>
        <taxon>Alphaproteobacteria</taxon>
        <taxon>Sphingomonadales</taxon>
        <taxon>Sphingomonadaceae</taxon>
        <taxon>Novosphingobium</taxon>
    </lineage>
</organism>
<reference evidence="2" key="1">
    <citation type="journal article" date="2019" name="Int. J. Syst. Evol. Microbiol.">
        <title>The Global Catalogue of Microorganisms (GCM) 10K type strain sequencing project: providing services to taxonomists for standard genome sequencing and annotation.</title>
        <authorList>
            <consortium name="The Broad Institute Genomics Platform"/>
            <consortium name="The Broad Institute Genome Sequencing Center for Infectious Disease"/>
            <person name="Wu L."/>
            <person name="Ma J."/>
        </authorList>
    </citation>
    <scope>NUCLEOTIDE SEQUENCE [LARGE SCALE GENOMIC DNA]</scope>
    <source>
        <strain evidence="2">CGMCC 1.12989</strain>
    </source>
</reference>
<name>A0ABV8RL73_9SPHN</name>
<dbReference type="EMBL" id="JBHSDR010000003">
    <property type="protein sequence ID" value="MFC4294009.1"/>
    <property type="molecule type" value="Genomic_DNA"/>
</dbReference>
<dbReference type="Proteomes" id="UP001595828">
    <property type="component" value="Unassembled WGS sequence"/>
</dbReference>
<dbReference type="InterPro" id="IPR010373">
    <property type="entry name" value="DUF968"/>
</dbReference>
<comment type="caution">
    <text evidence="1">The sequence shown here is derived from an EMBL/GenBank/DDBJ whole genome shotgun (WGS) entry which is preliminary data.</text>
</comment>
<protein>
    <submittedName>
        <fullName evidence="1">HNHc nuclease</fullName>
    </submittedName>
</protein>
<dbReference type="RefSeq" id="WP_379537482.1">
    <property type="nucleotide sequence ID" value="NZ_JBHSDR010000003.1"/>
</dbReference>
<evidence type="ECO:0000313" key="2">
    <source>
        <dbReference type="Proteomes" id="UP001595828"/>
    </source>
</evidence>
<dbReference type="Pfam" id="PF06147">
    <property type="entry name" value="DUF968"/>
    <property type="match status" value="1"/>
</dbReference>
<sequence length="133" mass="14974">MARVHLPPLLRPPRTGREAGKARACSAHRAWVRRHRCCVPGCTRGPVECAHVRCGTDGGAGLKPSDRWTLSLCREHHGEQHRIGERAFERRHGLDLKALAAEFARRSPHWRALAPTLHRSCQLYPETSDDPQP</sequence>
<gene>
    <name evidence="1" type="ORF">ACFO0A_02925</name>
</gene>
<evidence type="ECO:0000313" key="1">
    <source>
        <dbReference type="EMBL" id="MFC4294009.1"/>
    </source>
</evidence>
<keyword evidence="2" id="KW-1185">Reference proteome</keyword>
<proteinExistence type="predicted"/>
<accession>A0ABV8RL73</accession>